<feature type="transmembrane region" description="Helical" evidence="9">
    <location>
        <begin position="44"/>
        <end position="63"/>
    </location>
</feature>
<dbReference type="AlphaFoldDB" id="A0ABD3NJB0"/>
<accession>A0ABD3NJB0</accession>
<evidence type="ECO:0000313" key="10">
    <source>
        <dbReference type="EMBL" id="KAL3775985.1"/>
    </source>
</evidence>
<keyword evidence="3" id="KW-0813">Transport</keyword>
<evidence type="ECO:0000256" key="8">
    <source>
        <dbReference type="ARBA" id="ARBA00023136"/>
    </source>
</evidence>
<gene>
    <name evidence="10" type="ORF">ACHAW5_002255</name>
</gene>
<name>A0ABD3NJB0_9STRA</name>
<evidence type="ECO:0000256" key="6">
    <source>
        <dbReference type="ARBA" id="ARBA00022989"/>
    </source>
</evidence>
<evidence type="ECO:0000256" key="4">
    <source>
        <dbReference type="ARBA" id="ARBA00022692"/>
    </source>
</evidence>
<dbReference type="Pfam" id="PF05493">
    <property type="entry name" value="ATP_synt_H"/>
    <property type="match status" value="1"/>
</dbReference>
<keyword evidence="7" id="KW-0406">Ion transport</keyword>
<keyword evidence="5" id="KW-0375">Hydrogen ion transport</keyword>
<dbReference type="GO" id="GO:1902600">
    <property type="term" value="P:proton transmembrane transport"/>
    <property type="evidence" value="ECO:0007669"/>
    <property type="project" value="UniProtKB-KW"/>
</dbReference>
<evidence type="ECO:0000313" key="11">
    <source>
        <dbReference type="Proteomes" id="UP001530315"/>
    </source>
</evidence>
<comment type="similarity">
    <text evidence="2">Belongs to the V-ATPase e1/e2 subunit family.</text>
</comment>
<sequence length="76" mass="8589">MAIPSQIATGTVLYLIMGVVLLGLVFASRLTGRLSKDNAEIGNVVVIIATVSMWLFWFCAWMHQWHPLIKPIYEEK</sequence>
<feature type="transmembrane region" description="Helical" evidence="9">
    <location>
        <begin position="12"/>
        <end position="32"/>
    </location>
</feature>
<keyword evidence="4 9" id="KW-0812">Transmembrane</keyword>
<dbReference type="Proteomes" id="UP001530315">
    <property type="component" value="Unassembled WGS sequence"/>
</dbReference>
<keyword evidence="8 9" id="KW-0472">Membrane</keyword>
<protein>
    <submittedName>
        <fullName evidence="10">Uncharacterized protein</fullName>
    </submittedName>
</protein>
<evidence type="ECO:0000256" key="3">
    <source>
        <dbReference type="ARBA" id="ARBA00022448"/>
    </source>
</evidence>
<evidence type="ECO:0000256" key="5">
    <source>
        <dbReference type="ARBA" id="ARBA00022781"/>
    </source>
</evidence>
<keyword evidence="11" id="KW-1185">Reference proteome</keyword>
<comment type="subcellular location">
    <subcellularLocation>
        <location evidence="1">Membrane</location>
        <topology evidence="1">Multi-pass membrane protein</topology>
    </subcellularLocation>
</comment>
<evidence type="ECO:0000256" key="1">
    <source>
        <dbReference type="ARBA" id="ARBA00004141"/>
    </source>
</evidence>
<proteinExistence type="inferred from homology"/>
<evidence type="ECO:0000256" key="9">
    <source>
        <dbReference type="SAM" id="Phobius"/>
    </source>
</evidence>
<dbReference type="EMBL" id="JALLAZ020001378">
    <property type="protein sequence ID" value="KAL3775985.1"/>
    <property type="molecule type" value="Genomic_DNA"/>
</dbReference>
<dbReference type="InterPro" id="IPR008389">
    <property type="entry name" value="ATPase_V0-cplx_e1/e2_su"/>
</dbReference>
<evidence type="ECO:0000256" key="2">
    <source>
        <dbReference type="ARBA" id="ARBA00008328"/>
    </source>
</evidence>
<reference evidence="10 11" key="1">
    <citation type="submission" date="2024-10" db="EMBL/GenBank/DDBJ databases">
        <title>Updated reference genomes for cyclostephanoid diatoms.</title>
        <authorList>
            <person name="Roberts W.R."/>
            <person name="Alverson A.J."/>
        </authorList>
    </citation>
    <scope>NUCLEOTIDE SEQUENCE [LARGE SCALE GENOMIC DNA]</scope>
    <source>
        <strain evidence="10 11">AJA276-08</strain>
    </source>
</reference>
<keyword evidence="6 9" id="KW-1133">Transmembrane helix</keyword>
<dbReference type="GO" id="GO:0016020">
    <property type="term" value="C:membrane"/>
    <property type="evidence" value="ECO:0007669"/>
    <property type="project" value="UniProtKB-SubCell"/>
</dbReference>
<evidence type="ECO:0000256" key="7">
    <source>
        <dbReference type="ARBA" id="ARBA00023065"/>
    </source>
</evidence>
<organism evidence="10 11">
    <name type="scientific">Stephanodiscus triporus</name>
    <dbReference type="NCBI Taxonomy" id="2934178"/>
    <lineage>
        <taxon>Eukaryota</taxon>
        <taxon>Sar</taxon>
        <taxon>Stramenopiles</taxon>
        <taxon>Ochrophyta</taxon>
        <taxon>Bacillariophyta</taxon>
        <taxon>Coscinodiscophyceae</taxon>
        <taxon>Thalassiosirophycidae</taxon>
        <taxon>Stephanodiscales</taxon>
        <taxon>Stephanodiscaceae</taxon>
        <taxon>Stephanodiscus</taxon>
    </lineage>
</organism>
<comment type="caution">
    <text evidence="10">The sequence shown here is derived from an EMBL/GenBank/DDBJ whole genome shotgun (WGS) entry which is preliminary data.</text>
</comment>